<dbReference type="PIRSF" id="PIRSF028177">
    <property type="entry name" value="Polyketide_synth_Omtfrase_TcmP"/>
    <property type="match status" value="1"/>
</dbReference>
<dbReference type="Gene3D" id="3.40.50.150">
    <property type="entry name" value="Vaccinia Virus protein VP39"/>
    <property type="match status" value="1"/>
</dbReference>
<protein>
    <submittedName>
        <fullName evidence="3">O-methyltransferase involved in polyketide biosynthesis</fullName>
    </submittedName>
</protein>
<reference evidence="3 4" key="1">
    <citation type="submission" date="2019-06" db="EMBL/GenBank/DDBJ databases">
        <title>Sorghum-associated microbial communities from plants grown in Nebraska, USA.</title>
        <authorList>
            <person name="Schachtman D."/>
        </authorList>
    </citation>
    <scope>NUCLEOTIDE SEQUENCE [LARGE SCALE GENOMIC DNA]</scope>
    <source>
        <strain evidence="3 4">2482</strain>
    </source>
</reference>
<evidence type="ECO:0000256" key="1">
    <source>
        <dbReference type="ARBA" id="ARBA00022603"/>
    </source>
</evidence>
<dbReference type="InterPro" id="IPR007213">
    <property type="entry name" value="Ppm1/Ppm2/Tcmp"/>
</dbReference>
<comment type="caution">
    <text evidence="3">The sequence shown here is derived from an EMBL/GenBank/DDBJ whole genome shotgun (WGS) entry which is preliminary data.</text>
</comment>
<keyword evidence="1 3" id="KW-0489">Methyltransferase</keyword>
<gene>
    <name evidence="3" type="ORF">FB550_10722</name>
</gene>
<sequence>MTINLQSVQATMLIPLWGRATASEKNPDILYDKEAIEIIASCEVDFTEIAKTFGEYGGISYIVRARKIDDTVRAFIQKHPRATIVNIGAGLDTTFSRVDNGTINWYNLDLPDAIAFRQTLITDTPRNNCIAKSLFDVSWFDDVIFNKEDGILFISAGVFYYFQESQLKEMLRAMATCFPGGELFFDAESKFAVNISNRTVEKTGNKGAKMYFYVNNPKVLQSWSPNIKVVSSESYFKGIPVSKQWESGTRLMVRLVDLIKMLKFVHLRFLQ</sequence>
<dbReference type="GO" id="GO:0008168">
    <property type="term" value="F:methyltransferase activity"/>
    <property type="evidence" value="ECO:0007669"/>
    <property type="project" value="UniProtKB-KW"/>
</dbReference>
<dbReference type="GO" id="GO:0032259">
    <property type="term" value="P:methylation"/>
    <property type="evidence" value="ECO:0007669"/>
    <property type="project" value="UniProtKB-KW"/>
</dbReference>
<dbReference type="EMBL" id="VIVN01000007">
    <property type="protein sequence ID" value="TWD99387.1"/>
    <property type="molecule type" value="Genomic_DNA"/>
</dbReference>
<dbReference type="Proteomes" id="UP000319671">
    <property type="component" value="Unassembled WGS sequence"/>
</dbReference>
<dbReference type="RefSeq" id="WP_144565964.1">
    <property type="nucleotide sequence ID" value="NZ_VIVN01000007.1"/>
</dbReference>
<keyword evidence="4" id="KW-1185">Reference proteome</keyword>
<keyword evidence="2 3" id="KW-0808">Transferase</keyword>
<evidence type="ECO:0000313" key="3">
    <source>
        <dbReference type="EMBL" id="TWD99387.1"/>
    </source>
</evidence>
<dbReference type="PANTHER" id="PTHR43619:SF2">
    <property type="entry name" value="S-ADENOSYL-L-METHIONINE-DEPENDENT METHYLTRANSFERASES SUPERFAMILY PROTEIN"/>
    <property type="match status" value="1"/>
</dbReference>
<organism evidence="3 4">
    <name type="scientific">Neobacillus bataviensis</name>
    <dbReference type="NCBI Taxonomy" id="220685"/>
    <lineage>
        <taxon>Bacteria</taxon>
        <taxon>Bacillati</taxon>
        <taxon>Bacillota</taxon>
        <taxon>Bacilli</taxon>
        <taxon>Bacillales</taxon>
        <taxon>Bacillaceae</taxon>
        <taxon>Neobacillus</taxon>
    </lineage>
</organism>
<evidence type="ECO:0000313" key="4">
    <source>
        <dbReference type="Proteomes" id="UP000319671"/>
    </source>
</evidence>
<dbReference type="PANTHER" id="PTHR43619">
    <property type="entry name" value="S-ADENOSYL-L-METHIONINE-DEPENDENT METHYLTRANSFERASE YKTD-RELATED"/>
    <property type="match status" value="1"/>
</dbReference>
<dbReference type="SUPFAM" id="SSF53335">
    <property type="entry name" value="S-adenosyl-L-methionine-dependent methyltransferases"/>
    <property type="match status" value="1"/>
</dbReference>
<evidence type="ECO:0000256" key="2">
    <source>
        <dbReference type="ARBA" id="ARBA00022679"/>
    </source>
</evidence>
<accession>A0A561D7Z3</accession>
<name>A0A561D7Z3_9BACI</name>
<dbReference type="InterPro" id="IPR016874">
    <property type="entry name" value="TcmP-like"/>
</dbReference>
<dbReference type="Pfam" id="PF04072">
    <property type="entry name" value="LCM"/>
    <property type="match status" value="1"/>
</dbReference>
<dbReference type="AlphaFoldDB" id="A0A561D7Z3"/>
<proteinExistence type="predicted"/>
<dbReference type="InterPro" id="IPR029063">
    <property type="entry name" value="SAM-dependent_MTases_sf"/>
</dbReference>